<protein>
    <submittedName>
        <fullName evidence="1">Uncharacterized protein</fullName>
    </submittedName>
</protein>
<evidence type="ECO:0000313" key="2">
    <source>
        <dbReference type="Proteomes" id="UP000824890"/>
    </source>
</evidence>
<comment type="caution">
    <text evidence="1">The sequence shown here is derived from an EMBL/GenBank/DDBJ whole genome shotgun (WGS) entry which is preliminary data.</text>
</comment>
<dbReference type="Proteomes" id="UP000824890">
    <property type="component" value="Unassembled WGS sequence"/>
</dbReference>
<gene>
    <name evidence="1" type="ORF">HID58_058811</name>
</gene>
<dbReference type="EMBL" id="JAGKQM010000014">
    <property type="protein sequence ID" value="KAH0882715.1"/>
    <property type="molecule type" value="Genomic_DNA"/>
</dbReference>
<proteinExistence type="predicted"/>
<keyword evidence="2" id="KW-1185">Reference proteome</keyword>
<evidence type="ECO:0000313" key="1">
    <source>
        <dbReference type="EMBL" id="KAH0882715.1"/>
    </source>
</evidence>
<accession>A0ABQ7ZRU5</accession>
<reference evidence="1 2" key="1">
    <citation type="submission" date="2021-05" db="EMBL/GenBank/DDBJ databases">
        <title>Genome Assembly of Synthetic Allotetraploid Brassica napus Reveals Homoeologous Exchanges between Subgenomes.</title>
        <authorList>
            <person name="Davis J.T."/>
        </authorList>
    </citation>
    <scope>NUCLEOTIDE SEQUENCE [LARGE SCALE GENOMIC DNA]</scope>
    <source>
        <strain evidence="2">cv. Da-Ae</strain>
        <tissue evidence="1">Seedling</tissue>
    </source>
</reference>
<name>A0ABQ7ZRU5_BRANA</name>
<organism evidence="1 2">
    <name type="scientific">Brassica napus</name>
    <name type="common">Rape</name>
    <dbReference type="NCBI Taxonomy" id="3708"/>
    <lineage>
        <taxon>Eukaryota</taxon>
        <taxon>Viridiplantae</taxon>
        <taxon>Streptophyta</taxon>
        <taxon>Embryophyta</taxon>
        <taxon>Tracheophyta</taxon>
        <taxon>Spermatophyta</taxon>
        <taxon>Magnoliopsida</taxon>
        <taxon>eudicotyledons</taxon>
        <taxon>Gunneridae</taxon>
        <taxon>Pentapetalae</taxon>
        <taxon>rosids</taxon>
        <taxon>malvids</taxon>
        <taxon>Brassicales</taxon>
        <taxon>Brassicaceae</taxon>
        <taxon>Brassiceae</taxon>
        <taxon>Brassica</taxon>
    </lineage>
</organism>
<sequence>MRDTTRLISMNFEVLEHSKSRYTVTTFKSERFKGRRNFLMWLLADGTFEIDFNVLSNLSKIAHHLLDVAFIQCSRLLMTTCEY</sequence>